<dbReference type="EMBL" id="JAHYIQ010000006">
    <property type="protein sequence ID" value="KAK1131414.1"/>
    <property type="molecule type" value="Genomic_DNA"/>
</dbReference>
<dbReference type="Proteomes" id="UP001177670">
    <property type="component" value="Unassembled WGS sequence"/>
</dbReference>
<feature type="non-terminal residue" evidence="1">
    <location>
        <position position="63"/>
    </location>
</feature>
<sequence>VIAHRASPVTVVTKTKREIQRRGISRTIKPRLQSTPLVNAGASIGKRAKTDDEETRLCNELKR</sequence>
<protein>
    <submittedName>
        <fullName evidence="1">Uncharacterized protein</fullName>
    </submittedName>
</protein>
<evidence type="ECO:0000313" key="1">
    <source>
        <dbReference type="EMBL" id="KAK1131414.1"/>
    </source>
</evidence>
<proteinExistence type="predicted"/>
<evidence type="ECO:0000313" key="2">
    <source>
        <dbReference type="Proteomes" id="UP001177670"/>
    </source>
</evidence>
<gene>
    <name evidence="1" type="ORF">K0M31_017699</name>
</gene>
<dbReference type="AlphaFoldDB" id="A0AA40KSP4"/>
<reference evidence="1" key="1">
    <citation type="submission" date="2021-10" db="EMBL/GenBank/DDBJ databases">
        <title>Melipona bicolor Genome sequencing and assembly.</title>
        <authorList>
            <person name="Araujo N.S."/>
            <person name="Arias M.C."/>
        </authorList>
    </citation>
    <scope>NUCLEOTIDE SEQUENCE</scope>
    <source>
        <strain evidence="1">USP_2M_L1-L4_2017</strain>
        <tissue evidence="1">Whole body</tissue>
    </source>
</reference>
<name>A0AA40KSP4_9HYME</name>
<comment type="caution">
    <text evidence="1">The sequence shown here is derived from an EMBL/GenBank/DDBJ whole genome shotgun (WGS) entry which is preliminary data.</text>
</comment>
<organism evidence="1 2">
    <name type="scientific">Melipona bicolor</name>
    <dbReference type="NCBI Taxonomy" id="60889"/>
    <lineage>
        <taxon>Eukaryota</taxon>
        <taxon>Metazoa</taxon>
        <taxon>Ecdysozoa</taxon>
        <taxon>Arthropoda</taxon>
        <taxon>Hexapoda</taxon>
        <taxon>Insecta</taxon>
        <taxon>Pterygota</taxon>
        <taxon>Neoptera</taxon>
        <taxon>Endopterygota</taxon>
        <taxon>Hymenoptera</taxon>
        <taxon>Apocrita</taxon>
        <taxon>Aculeata</taxon>
        <taxon>Apoidea</taxon>
        <taxon>Anthophila</taxon>
        <taxon>Apidae</taxon>
        <taxon>Melipona</taxon>
    </lineage>
</organism>
<accession>A0AA40KSP4</accession>
<feature type="non-terminal residue" evidence="1">
    <location>
        <position position="1"/>
    </location>
</feature>
<keyword evidence="2" id="KW-1185">Reference proteome</keyword>